<dbReference type="Proteomes" id="UP000887565">
    <property type="component" value="Unplaced"/>
</dbReference>
<keyword evidence="1" id="KW-0812">Transmembrane</keyword>
<dbReference type="InterPro" id="IPR040035">
    <property type="entry name" value="TMEM180"/>
</dbReference>
<feature type="transmembrane region" description="Helical" evidence="1">
    <location>
        <begin position="320"/>
        <end position="349"/>
    </location>
</feature>
<feature type="transmembrane region" description="Helical" evidence="1">
    <location>
        <begin position="246"/>
        <end position="266"/>
    </location>
</feature>
<dbReference type="Gene3D" id="1.20.1250.20">
    <property type="entry name" value="MFS general substrate transporter like domains"/>
    <property type="match status" value="1"/>
</dbReference>
<dbReference type="PANTHER" id="PTHR28658:SF1">
    <property type="entry name" value="MAJOR FACILITATOR SUPERFAMILY DOMAIN CONTAINING 13B"/>
    <property type="match status" value="1"/>
</dbReference>
<evidence type="ECO:0000313" key="2">
    <source>
        <dbReference type="Proteomes" id="UP000887565"/>
    </source>
</evidence>
<feature type="transmembrane region" description="Helical" evidence="1">
    <location>
        <begin position="15"/>
        <end position="36"/>
    </location>
</feature>
<evidence type="ECO:0000313" key="3">
    <source>
        <dbReference type="WBParaSite" id="nRc.2.0.1.t29060-RA"/>
    </source>
</evidence>
<dbReference type="Pfam" id="PF13347">
    <property type="entry name" value="MFS_2"/>
    <property type="match status" value="1"/>
</dbReference>
<dbReference type="SUPFAM" id="SSF103473">
    <property type="entry name" value="MFS general substrate transporter"/>
    <property type="match status" value="1"/>
</dbReference>
<organism evidence="2 3">
    <name type="scientific">Romanomermis culicivorax</name>
    <name type="common">Nematode worm</name>
    <dbReference type="NCBI Taxonomy" id="13658"/>
    <lineage>
        <taxon>Eukaryota</taxon>
        <taxon>Metazoa</taxon>
        <taxon>Ecdysozoa</taxon>
        <taxon>Nematoda</taxon>
        <taxon>Enoplea</taxon>
        <taxon>Dorylaimia</taxon>
        <taxon>Mermithida</taxon>
        <taxon>Mermithoidea</taxon>
        <taxon>Mermithidae</taxon>
        <taxon>Romanomermis</taxon>
    </lineage>
</organism>
<feature type="transmembrane region" description="Helical" evidence="1">
    <location>
        <begin position="120"/>
        <end position="149"/>
    </location>
</feature>
<proteinExistence type="predicted"/>
<feature type="transmembrane region" description="Helical" evidence="1">
    <location>
        <begin position="394"/>
        <end position="416"/>
    </location>
</feature>
<dbReference type="PANTHER" id="PTHR28658">
    <property type="entry name" value="TRANSMEMBRANE PROTEIN 180"/>
    <property type="match status" value="1"/>
</dbReference>
<dbReference type="InterPro" id="IPR036259">
    <property type="entry name" value="MFS_trans_sf"/>
</dbReference>
<keyword evidence="1" id="KW-0472">Membrane</keyword>
<feature type="transmembrane region" description="Helical" evidence="1">
    <location>
        <begin position="286"/>
        <end position="308"/>
    </location>
</feature>
<keyword evidence="1" id="KW-1133">Transmembrane helix</keyword>
<dbReference type="OMA" id="TACMCCT"/>
<evidence type="ECO:0000256" key="1">
    <source>
        <dbReference type="SAM" id="Phobius"/>
    </source>
</evidence>
<sequence>MMKTWKSYLSIDFQILTLCLCPLGTILMQNVFNFYYVKIFLENYRLERGWFNLGQVCFTIWNALGEPIFGCWQNAKNDDQKRWWHQRRKVILYVGPFYALSFLTPWFTWRTTTGVDRAAWIVGAHFLTSLFIYDTLFSFIVIGWCSLFIETITEHEKRIRAVKYVQVANIIGANSLPVFEKISDSLTNMTAFRICAVVVALIAVVCFFITGKFTKDGKLSSIEVPDDTIGNSNIRISLQILKDRDFLAFVFMNFLTVVRTTIHANFTAVFTERLIPQKIFPKGSWMISTFYGILSTLPQILVFVWSPVANRCGTYKIFKISFACSAIFAAIMGIIGSSYPISIIIFMIIDAPDLLFYRICIDSIAPLIPILNADVIDSDFEKHKRKFKASSIFFGLNAMITKPAVSLAPLFIVFVLNQFNYDRLNSAENYHTVAIINTSSIVSNFTVTAAIDDDIVHYWQNDVKKTMFFLLWAIPLVVGSVQLLVFWKYSLINTHIHDGKRGDEQL</sequence>
<reference evidence="3" key="1">
    <citation type="submission" date="2022-11" db="UniProtKB">
        <authorList>
            <consortium name="WormBaseParasite"/>
        </authorList>
    </citation>
    <scope>IDENTIFICATION</scope>
</reference>
<dbReference type="AlphaFoldDB" id="A0A915JRY2"/>
<feature type="transmembrane region" description="Helical" evidence="1">
    <location>
        <begin position="467"/>
        <end position="487"/>
    </location>
</feature>
<keyword evidence="2" id="KW-1185">Reference proteome</keyword>
<dbReference type="WBParaSite" id="nRc.2.0.1.t29060-RA">
    <property type="protein sequence ID" value="nRc.2.0.1.t29060-RA"/>
    <property type="gene ID" value="nRc.2.0.1.g29060"/>
</dbReference>
<protein>
    <submittedName>
        <fullName evidence="3">Uncharacterized protein</fullName>
    </submittedName>
</protein>
<accession>A0A915JRY2</accession>
<feature type="transmembrane region" description="Helical" evidence="1">
    <location>
        <begin position="161"/>
        <end position="179"/>
    </location>
</feature>
<feature type="transmembrane region" description="Helical" evidence="1">
    <location>
        <begin position="191"/>
        <end position="210"/>
    </location>
</feature>
<feature type="transmembrane region" description="Helical" evidence="1">
    <location>
        <begin position="90"/>
        <end position="108"/>
    </location>
</feature>
<name>A0A915JRY2_ROMCU</name>